<accession>A0A840Q6H4</accession>
<dbReference type="PIRSF" id="PIRSF000136">
    <property type="entry name" value="LGO_GLO"/>
    <property type="match status" value="1"/>
</dbReference>
<dbReference type="GO" id="GO:0071949">
    <property type="term" value="F:FAD binding"/>
    <property type="evidence" value="ECO:0007669"/>
    <property type="project" value="InterPro"/>
</dbReference>
<reference evidence="3 4" key="1">
    <citation type="submission" date="2020-08" db="EMBL/GenBank/DDBJ databases">
        <title>Sequencing the genomes of 1000 actinobacteria strains.</title>
        <authorList>
            <person name="Klenk H.-P."/>
        </authorList>
    </citation>
    <scope>NUCLEOTIDE SEQUENCE [LARGE SCALE GENOMIC DNA]</scope>
    <source>
        <strain evidence="3 4">DSM 45584</strain>
    </source>
</reference>
<comment type="caution">
    <text evidence="3">The sequence shown here is derived from an EMBL/GenBank/DDBJ whole genome shotgun (WGS) entry which is preliminary data.</text>
</comment>
<dbReference type="InterPro" id="IPR006094">
    <property type="entry name" value="Oxid_FAD_bind_N"/>
</dbReference>
<dbReference type="Pfam" id="PF04030">
    <property type="entry name" value="ALO"/>
    <property type="match status" value="1"/>
</dbReference>
<gene>
    <name evidence="3" type="ORF">BJ970_001793</name>
</gene>
<dbReference type="EMBL" id="JACHIW010000001">
    <property type="protein sequence ID" value="MBB5154259.1"/>
    <property type="molecule type" value="Genomic_DNA"/>
</dbReference>
<dbReference type="GO" id="GO:0003885">
    <property type="term" value="F:D-arabinono-1,4-lactone oxidase activity"/>
    <property type="evidence" value="ECO:0007669"/>
    <property type="project" value="InterPro"/>
</dbReference>
<dbReference type="EC" id="1.1.3.8" evidence="3"/>
<dbReference type="GO" id="GO:0080049">
    <property type="term" value="F:L-gulono-1,4-lactone dehydrogenase activity"/>
    <property type="evidence" value="ECO:0007669"/>
    <property type="project" value="TreeGrafter"/>
</dbReference>
<dbReference type="InterPro" id="IPR016166">
    <property type="entry name" value="FAD-bd_PCMH"/>
</dbReference>
<proteinExistence type="predicted"/>
<dbReference type="InterPro" id="IPR036318">
    <property type="entry name" value="FAD-bd_PCMH-like_sf"/>
</dbReference>
<dbReference type="PANTHER" id="PTHR43762:SF1">
    <property type="entry name" value="D-ARABINONO-1,4-LACTONE OXIDASE"/>
    <property type="match status" value="1"/>
</dbReference>
<keyword evidence="4" id="KW-1185">Reference proteome</keyword>
<dbReference type="InterPro" id="IPR016171">
    <property type="entry name" value="Vanillyl_alc_oxidase_C-sub2"/>
</dbReference>
<dbReference type="GO" id="GO:0016020">
    <property type="term" value="C:membrane"/>
    <property type="evidence" value="ECO:0007669"/>
    <property type="project" value="InterPro"/>
</dbReference>
<evidence type="ECO:0000313" key="4">
    <source>
        <dbReference type="Proteomes" id="UP000584374"/>
    </source>
</evidence>
<dbReference type="AlphaFoldDB" id="A0A840Q6H4"/>
<name>A0A840Q6H4_9PSEU</name>
<dbReference type="InterPro" id="IPR016169">
    <property type="entry name" value="FAD-bd_PCMH_sub2"/>
</dbReference>
<sequence>MQRWTNWARTVTAAPGSVVAPRDTTEAAEAIRAAARRGGTVRPLGAGHSFSGIGSPNTGCALDLSHWSGIVQATPDDGLVKVRAGTPLHQLNAELDGLGLALANLGDIDRQTIAGAIATGTHGTGAGLGGLATQIEELELLLADGTEKRCSATENPELFAAARVGLGALGVITTVTLRCVPAFALAADERPARLDDVLDGFDELAADNDHIEFYWFPHASKTLVKRNNRLPAGESPRPLHPLRHFLEYTVLENRLFGAVCRLGRAVPASVRPLNRFCASTWSTRSYSDRSYRVFTTRRDVRFVECEYAVPREALRDVLDELRIAVGRLADPVMFPVEVRVAAADDVWLSTAYRRPSAYIAVHQFQRMPYRRWFDTFEDIVGAVGGRPHWGKVHRLDASALHELYPRFDDFRRVRAEVDPGGVFRNPYLDRVLGPVDNSVDFKWKSTR</sequence>
<dbReference type="SUPFAM" id="SSF56176">
    <property type="entry name" value="FAD-binding/transporter-associated domain-like"/>
    <property type="match status" value="1"/>
</dbReference>
<evidence type="ECO:0000313" key="3">
    <source>
        <dbReference type="EMBL" id="MBB5154259.1"/>
    </source>
</evidence>
<keyword evidence="1 3" id="KW-0560">Oxidoreductase</keyword>
<dbReference type="InterPro" id="IPR007173">
    <property type="entry name" value="ALO_C"/>
</dbReference>
<protein>
    <submittedName>
        <fullName evidence="3">L-gulonolactone oxidase</fullName>
        <ecNumber evidence="3">1.1.3.8</ecNumber>
    </submittedName>
</protein>
<dbReference type="PANTHER" id="PTHR43762">
    <property type="entry name" value="L-GULONOLACTONE OXIDASE"/>
    <property type="match status" value="1"/>
</dbReference>
<dbReference type="Gene3D" id="1.10.45.10">
    <property type="entry name" value="Vanillyl-alcohol Oxidase, Chain A, domain 4"/>
    <property type="match status" value="1"/>
</dbReference>
<feature type="domain" description="FAD-binding PCMH-type" evidence="2">
    <location>
        <begin position="11"/>
        <end position="182"/>
    </location>
</feature>
<dbReference type="PROSITE" id="PS51387">
    <property type="entry name" value="FAD_PCMH"/>
    <property type="match status" value="1"/>
</dbReference>
<dbReference type="Proteomes" id="UP000584374">
    <property type="component" value="Unassembled WGS sequence"/>
</dbReference>
<dbReference type="RefSeq" id="WP_184725796.1">
    <property type="nucleotide sequence ID" value="NZ_JACHIW010000001.1"/>
</dbReference>
<dbReference type="GO" id="GO:0050105">
    <property type="term" value="F:L-gulonolactone oxidase activity"/>
    <property type="evidence" value="ECO:0007669"/>
    <property type="project" value="UniProtKB-EC"/>
</dbReference>
<dbReference type="InterPro" id="IPR016167">
    <property type="entry name" value="FAD-bd_PCMH_sub1"/>
</dbReference>
<evidence type="ECO:0000259" key="2">
    <source>
        <dbReference type="PROSITE" id="PS51387"/>
    </source>
</evidence>
<dbReference type="NCBIfam" id="TIGR01679">
    <property type="entry name" value="bact_FAD_ox"/>
    <property type="match status" value="1"/>
</dbReference>
<evidence type="ECO:0000256" key="1">
    <source>
        <dbReference type="ARBA" id="ARBA00023002"/>
    </source>
</evidence>
<dbReference type="Gene3D" id="3.30.70.2520">
    <property type="match status" value="1"/>
</dbReference>
<dbReference type="Pfam" id="PF01565">
    <property type="entry name" value="FAD_binding_4"/>
    <property type="match status" value="1"/>
</dbReference>
<dbReference type="Gene3D" id="3.30.43.10">
    <property type="entry name" value="Uridine Diphospho-n-acetylenolpyruvylglucosamine Reductase, domain 2"/>
    <property type="match status" value="1"/>
</dbReference>
<organism evidence="3 4">
    <name type="scientific">Saccharopolyspora phatthalungensis</name>
    <dbReference type="NCBI Taxonomy" id="664693"/>
    <lineage>
        <taxon>Bacteria</taxon>
        <taxon>Bacillati</taxon>
        <taxon>Actinomycetota</taxon>
        <taxon>Actinomycetes</taxon>
        <taxon>Pseudonocardiales</taxon>
        <taxon>Pseudonocardiaceae</taxon>
        <taxon>Saccharopolyspora</taxon>
    </lineage>
</organism>
<dbReference type="InterPro" id="IPR010031">
    <property type="entry name" value="FAD_lactone_oxidase-like"/>
</dbReference>
<dbReference type="Gene3D" id="3.30.465.10">
    <property type="match status" value="1"/>
</dbReference>